<evidence type="ECO:0000256" key="5">
    <source>
        <dbReference type="ARBA" id="ARBA00022989"/>
    </source>
</evidence>
<comment type="subcellular location">
    <subcellularLocation>
        <location evidence="1">Plastid</location>
        <location evidence="1">Chloroplast thylakoid membrane</location>
        <topology evidence="1">Single-pass membrane protein</topology>
    </subcellularLocation>
</comment>
<evidence type="ECO:0000256" key="2">
    <source>
        <dbReference type="ARBA" id="ARBA00022448"/>
    </source>
</evidence>
<dbReference type="NCBIfam" id="TIGR01411">
    <property type="entry name" value="tatAE"/>
    <property type="match status" value="1"/>
</dbReference>
<feature type="region of interest" description="Disordered" evidence="9">
    <location>
        <begin position="92"/>
        <end position="123"/>
    </location>
</feature>
<keyword evidence="12" id="KW-1185">Reference proteome</keyword>
<evidence type="ECO:0000256" key="9">
    <source>
        <dbReference type="SAM" id="MobiDB-lite"/>
    </source>
</evidence>
<evidence type="ECO:0000313" key="11">
    <source>
        <dbReference type="EMBL" id="RDX63491.1"/>
    </source>
</evidence>
<dbReference type="Proteomes" id="UP000257109">
    <property type="component" value="Unassembled WGS sequence"/>
</dbReference>
<dbReference type="GO" id="GO:0009535">
    <property type="term" value="C:chloroplast thylakoid membrane"/>
    <property type="evidence" value="ECO:0007669"/>
    <property type="project" value="UniProtKB-SubCell"/>
</dbReference>
<dbReference type="EMBL" id="QJKJ01014867">
    <property type="protein sequence ID" value="RDX63491.1"/>
    <property type="molecule type" value="Genomic_DNA"/>
</dbReference>
<comment type="caution">
    <text evidence="11">The sequence shown here is derived from an EMBL/GenBank/DDBJ whole genome shotgun (WGS) entry which is preliminary data.</text>
</comment>
<dbReference type="PANTHER" id="PTHR33162">
    <property type="entry name" value="SEC-INDEPENDENT PROTEIN TRANSLOCASE PROTEIN TATA, CHLOROPLASTIC"/>
    <property type="match status" value="1"/>
</dbReference>
<keyword evidence="7 10" id="KW-0472">Membrane</keyword>
<dbReference type="OrthoDB" id="1923722at2759"/>
<evidence type="ECO:0000256" key="6">
    <source>
        <dbReference type="ARBA" id="ARBA00023010"/>
    </source>
</evidence>
<accession>A0A371EBT8</accession>
<dbReference type="STRING" id="157652.A0A371EBT8"/>
<dbReference type="GO" id="GO:0043953">
    <property type="term" value="P:protein transport by the Tat complex"/>
    <property type="evidence" value="ECO:0007669"/>
    <property type="project" value="InterPro"/>
</dbReference>
<dbReference type="GO" id="GO:0006886">
    <property type="term" value="P:intracellular protein transport"/>
    <property type="evidence" value="ECO:0007669"/>
    <property type="project" value="UniProtKB-ARBA"/>
</dbReference>
<dbReference type="PANTHER" id="PTHR33162:SF1">
    <property type="entry name" value="SEC-INDEPENDENT PROTEIN TRANSLOCASE PROTEIN TATA, CHLOROPLASTIC"/>
    <property type="match status" value="1"/>
</dbReference>
<dbReference type="InterPro" id="IPR003369">
    <property type="entry name" value="TatA/B/E"/>
</dbReference>
<dbReference type="PRINTS" id="PR01506">
    <property type="entry name" value="TATBPROTEIN"/>
</dbReference>
<dbReference type="NCBIfam" id="NF011429">
    <property type="entry name" value="PRK14857.1"/>
    <property type="match status" value="1"/>
</dbReference>
<evidence type="ECO:0000313" key="12">
    <source>
        <dbReference type="Proteomes" id="UP000257109"/>
    </source>
</evidence>
<name>A0A371EBT8_MUCPR</name>
<dbReference type="Pfam" id="PF02416">
    <property type="entry name" value="TatA_B_E"/>
    <property type="match status" value="1"/>
</dbReference>
<proteinExistence type="inferred from homology"/>
<evidence type="ECO:0000256" key="1">
    <source>
        <dbReference type="ARBA" id="ARBA00004581"/>
    </source>
</evidence>
<evidence type="ECO:0000256" key="4">
    <source>
        <dbReference type="ARBA" id="ARBA00022927"/>
    </source>
</evidence>
<protein>
    <submittedName>
        <fullName evidence="11">Sec-independent protein translocase protein TATA, chloroplastic</fullName>
    </submittedName>
</protein>
<evidence type="ECO:0000256" key="7">
    <source>
        <dbReference type="ARBA" id="ARBA00023136"/>
    </source>
</evidence>
<evidence type="ECO:0000256" key="3">
    <source>
        <dbReference type="ARBA" id="ARBA00022692"/>
    </source>
</evidence>
<keyword evidence="3 10" id="KW-0812">Transmembrane</keyword>
<reference evidence="11" key="1">
    <citation type="submission" date="2018-05" db="EMBL/GenBank/DDBJ databases">
        <title>Draft genome of Mucuna pruriens seed.</title>
        <authorList>
            <person name="Nnadi N.E."/>
            <person name="Vos R."/>
            <person name="Hasami M.H."/>
            <person name="Devisetty U.K."/>
            <person name="Aguiy J.C."/>
        </authorList>
    </citation>
    <scope>NUCLEOTIDE SEQUENCE [LARGE SCALE GENOMIC DNA]</scope>
    <source>
        <strain evidence="11">JCA_2017</strain>
    </source>
</reference>
<keyword evidence="5 10" id="KW-1133">Transmembrane helix</keyword>
<dbReference type="InterPro" id="IPR006312">
    <property type="entry name" value="TatA/E"/>
</dbReference>
<keyword evidence="6" id="KW-0811">Translocation</keyword>
<feature type="non-terminal residue" evidence="11">
    <location>
        <position position="1"/>
    </location>
</feature>
<organism evidence="11 12">
    <name type="scientific">Mucuna pruriens</name>
    <name type="common">Velvet bean</name>
    <name type="synonym">Dolichos pruriens</name>
    <dbReference type="NCBI Taxonomy" id="157652"/>
    <lineage>
        <taxon>Eukaryota</taxon>
        <taxon>Viridiplantae</taxon>
        <taxon>Streptophyta</taxon>
        <taxon>Embryophyta</taxon>
        <taxon>Tracheophyta</taxon>
        <taxon>Spermatophyta</taxon>
        <taxon>Magnoliopsida</taxon>
        <taxon>eudicotyledons</taxon>
        <taxon>Gunneridae</taxon>
        <taxon>Pentapetalae</taxon>
        <taxon>rosids</taxon>
        <taxon>fabids</taxon>
        <taxon>Fabales</taxon>
        <taxon>Fabaceae</taxon>
        <taxon>Papilionoideae</taxon>
        <taxon>50 kb inversion clade</taxon>
        <taxon>NPAAA clade</taxon>
        <taxon>indigoferoid/millettioid clade</taxon>
        <taxon>Phaseoleae</taxon>
        <taxon>Mucuna</taxon>
    </lineage>
</organism>
<feature type="compositionally biased region" description="Basic and acidic residues" evidence="9">
    <location>
        <begin position="92"/>
        <end position="101"/>
    </location>
</feature>
<feature type="transmembrane region" description="Helical" evidence="10">
    <location>
        <begin position="45"/>
        <end position="66"/>
    </location>
</feature>
<dbReference type="HAMAP" id="MF_00236">
    <property type="entry name" value="TatA_E"/>
    <property type="match status" value="1"/>
</dbReference>
<evidence type="ECO:0000256" key="8">
    <source>
        <dbReference type="ARBA" id="ARBA00025340"/>
    </source>
</evidence>
<keyword evidence="4" id="KW-0653">Protein transport</keyword>
<keyword evidence="2" id="KW-0813">Transport</keyword>
<feature type="non-terminal residue" evidence="11">
    <location>
        <position position="123"/>
    </location>
</feature>
<comment type="function">
    <text evidence="8">Part of the twin-arginine translocation (Tat) system that transports large folded proteins containing a characteristic twin-arginine motif in their signal peptide across the thylakoid membrane. Involved in delta pH-dependent protein transport required for chloroplast development, especially thylakoid membrane formation. TATC and TATB mediate precursor recognition, whereas TATA facilitates translocation.</text>
</comment>
<dbReference type="Gene3D" id="1.20.5.3310">
    <property type="match status" value="1"/>
</dbReference>
<evidence type="ECO:0000256" key="10">
    <source>
        <dbReference type="SAM" id="Phobius"/>
    </source>
</evidence>
<sequence length="123" mass="13255">MDITLSSSRLAYSSSLSFLAANSNSLLLKKPRIPATRRTKPLTCNALFGLGVPELAVIAGVAVLVFGPKNLPQLGRSLGKTINGFQQAAKEFESEIKKEPDSTEENPAEKPTAVSEQQEQEIK</sequence>
<gene>
    <name evidence="11" type="primary">TATA</name>
    <name evidence="11" type="ORF">CR513_58082</name>
</gene>
<dbReference type="AlphaFoldDB" id="A0A371EBT8"/>